<name>A5CED6_ORITB</name>
<evidence type="ECO:0000256" key="16">
    <source>
        <dbReference type="ARBA" id="ARBA00023014"/>
    </source>
</evidence>
<evidence type="ECO:0000256" key="19">
    <source>
        <dbReference type="ARBA" id="ARBA00029351"/>
    </source>
</evidence>
<dbReference type="InterPro" id="IPR005805">
    <property type="entry name" value="Rieske_Fe-S_prot_C"/>
</dbReference>
<dbReference type="GO" id="GO:0008121">
    <property type="term" value="F:quinol-cytochrome-c reductase activity"/>
    <property type="evidence" value="ECO:0007669"/>
    <property type="project" value="UniProtKB-EC"/>
</dbReference>
<dbReference type="Gene3D" id="1.20.5.510">
    <property type="entry name" value="Single helix bin"/>
    <property type="match status" value="1"/>
</dbReference>
<sequence length="230" mass="25494">MLLTLLTIKMSNIDKNIESAKSIAEANIDKRSTRQTQKLNNVSLNQTLSSDLNLSISNDDSNTKVTRRDFMVLTATSMASIGAVSSLWPFIDSLNPAANVSALSSVEVDIDKIQCGQAITISWQGKPVFIKHRTDEEIKEARAVNLSELIDPEEDNTRVKSGYDQWLVIIGICTHLGCIPIDRSGEYNGWFCPCHGSHYDTSGRIRKGPAPKNLEIPPYQFITDKKIKIG</sequence>
<keyword evidence="15" id="KW-0408">Iron</keyword>
<comment type="subcellular location">
    <subcellularLocation>
        <location evidence="2">Cell membrane</location>
        <topology evidence="2">Single-pass membrane protein</topology>
    </subcellularLocation>
</comment>
<comment type="subunit">
    <text evidence="4 21">The main subunits of complex b-c1 are: cytochrome b, cytochrome c1 and the Rieske protein.</text>
</comment>
<dbReference type="Pfam" id="PF10399">
    <property type="entry name" value="UCR_Fe-S_N"/>
    <property type="match status" value="1"/>
</dbReference>
<keyword evidence="13 20" id="KW-0249">Electron transport</keyword>
<dbReference type="AlphaFoldDB" id="A5CED6"/>
<evidence type="ECO:0000256" key="7">
    <source>
        <dbReference type="ARBA" id="ARBA00022448"/>
    </source>
</evidence>
<evidence type="ECO:0000256" key="9">
    <source>
        <dbReference type="ARBA" id="ARBA00022692"/>
    </source>
</evidence>
<keyword evidence="11" id="KW-0479">Metal-binding</keyword>
<evidence type="ECO:0000313" key="23">
    <source>
        <dbReference type="EMBL" id="CAM80462.1"/>
    </source>
</evidence>
<dbReference type="PRINTS" id="PR00162">
    <property type="entry name" value="RIESKE"/>
</dbReference>
<dbReference type="eggNOG" id="COG0723">
    <property type="taxonomic scope" value="Bacteria"/>
</dbReference>
<dbReference type="InterPro" id="IPR006317">
    <property type="entry name" value="Ubiquinol_cyt_c_Rdtase_Fe-S-su"/>
</dbReference>
<dbReference type="EMBL" id="AM494475">
    <property type="protein sequence ID" value="CAM80462.1"/>
    <property type="molecule type" value="Genomic_DNA"/>
</dbReference>
<dbReference type="GO" id="GO:0046872">
    <property type="term" value="F:metal ion binding"/>
    <property type="evidence" value="ECO:0007669"/>
    <property type="project" value="UniProtKB-KW"/>
</dbReference>
<dbReference type="PANTHER" id="PTHR10134">
    <property type="entry name" value="CYTOCHROME B-C1 COMPLEX SUBUNIT RIESKE, MITOCHONDRIAL"/>
    <property type="match status" value="1"/>
</dbReference>
<evidence type="ECO:0000256" key="21">
    <source>
        <dbReference type="RuleBase" id="RU004497"/>
    </source>
</evidence>
<reference evidence="23 24" key="1">
    <citation type="journal article" date="2007" name="Proc. Natl. Acad. Sci. U.S.A.">
        <title>The Orientia tsutsugamushi genome reveals massive proliferation of conjugative type IV secretion system and host-cell interaction genes.</title>
        <authorList>
            <person name="Cho N.-H."/>
            <person name="Kim H.-R."/>
            <person name="Lee J.-H."/>
            <person name="Kim S.-Y."/>
            <person name="Kim J."/>
            <person name="Cha S."/>
            <person name="Kim S.-Y."/>
            <person name="Darby A.C."/>
            <person name="Fuxelius H.-H."/>
            <person name="Yin J."/>
            <person name="Kim J.H."/>
            <person name="Kim J."/>
            <person name="Lee S.J."/>
            <person name="Koh Y.-S."/>
            <person name="Jang W.-J."/>
            <person name="Park K.-H."/>
            <person name="Andersson S.G.E."/>
            <person name="Choi M.-S."/>
            <person name="Kim I.-S."/>
        </authorList>
    </citation>
    <scope>NUCLEOTIDE SEQUENCE [LARGE SCALE GENOMIC DNA]</scope>
    <source>
        <strain evidence="23 24">Boryong</strain>
    </source>
</reference>
<keyword evidence="10" id="KW-0001">2Fe-2S</keyword>
<comment type="catalytic activity">
    <reaction evidence="19 20">
        <text>a quinol + 2 Fe(III)-[cytochrome c](out) = a quinone + 2 Fe(II)-[cytochrome c](out) + 2 H(+)(out)</text>
        <dbReference type="Rhea" id="RHEA:11484"/>
        <dbReference type="Rhea" id="RHEA-COMP:10350"/>
        <dbReference type="Rhea" id="RHEA-COMP:14399"/>
        <dbReference type="ChEBI" id="CHEBI:15378"/>
        <dbReference type="ChEBI" id="CHEBI:24646"/>
        <dbReference type="ChEBI" id="CHEBI:29033"/>
        <dbReference type="ChEBI" id="CHEBI:29034"/>
        <dbReference type="ChEBI" id="CHEBI:132124"/>
        <dbReference type="EC" id="7.1.1.8"/>
    </reaction>
</comment>
<dbReference type="InterPro" id="IPR014349">
    <property type="entry name" value="Rieske_Fe-S_prot"/>
</dbReference>
<evidence type="ECO:0000256" key="5">
    <source>
        <dbReference type="ARBA" id="ARBA00012951"/>
    </source>
</evidence>
<dbReference type="Pfam" id="PF00355">
    <property type="entry name" value="Rieske"/>
    <property type="match status" value="1"/>
</dbReference>
<evidence type="ECO:0000259" key="22">
    <source>
        <dbReference type="PROSITE" id="PS51296"/>
    </source>
</evidence>
<protein>
    <recommendedName>
        <fullName evidence="6 20">Ubiquinol-cytochrome c reductase iron-sulfur subunit</fullName>
        <ecNumber evidence="5 20">7.1.1.8</ecNumber>
    </recommendedName>
</protein>
<evidence type="ECO:0000256" key="20">
    <source>
        <dbReference type="RuleBase" id="RU004494"/>
    </source>
</evidence>
<keyword evidence="16" id="KW-0411">Iron-sulfur</keyword>
<evidence type="ECO:0000256" key="4">
    <source>
        <dbReference type="ARBA" id="ARBA00011649"/>
    </source>
</evidence>
<evidence type="ECO:0000313" key="24">
    <source>
        <dbReference type="Proteomes" id="UP000001565"/>
    </source>
</evidence>
<dbReference type="InterPro" id="IPR019470">
    <property type="entry name" value="Ubiq_cytC_Rdtase_Fe-S_su_TAT"/>
</dbReference>
<evidence type="ECO:0000256" key="2">
    <source>
        <dbReference type="ARBA" id="ARBA00004162"/>
    </source>
</evidence>
<organism evidence="23 24">
    <name type="scientific">Orientia tsutsugamushi (strain Boryong)</name>
    <name type="common">Rickettsia tsutsugamushi</name>
    <dbReference type="NCBI Taxonomy" id="357244"/>
    <lineage>
        <taxon>Bacteria</taxon>
        <taxon>Pseudomonadati</taxon>
        <taxon>Pseudomonadota</taxon>
        <taxon>Alphaproteobacteria</taxon>
        <taxon>Rickettsiales</taxon>
        <taxon>Rickettsiaceae</taxon>
        <taxon>Rickettsieae</taxon>
        <taxon>Orientia</taxon>
    </lineage>
</organism>
<dbReference type="Proteomes" id="UP000001565">
    <property type="component" value="Chromosome"/>
</dbReference>
<comment type="cofactor">
    <cofactor evidence="20">
        <name>[2Fe-2S] cluster</name>
        <dbReference type="ChEBI" id="CHEBI:190135"/>
    </cofactor>
    <text evidence="20">Binds 1 [2Fe-2S] cluster per subunit.</text>
</comment>
<keyword evidence="14" id="KW-1133">Transmembrane helix</keyword>
<evidence type="ECO:0000256" key="17">
    <source>
        <dbReference type="ARBA" id="ARBA00023136"/>
    </source>
</evidence>
<evidence type="ECO:0000256" key="13">
    <source>
        <dbReference type="ARBA" id="ARBA00022982"/>
    </source>
</evidence>
<keyword evidence="8" id="KW-1003">Cell membrane</keyword>
<evidence type="ECO:0000256" key="6">
    <source>
        <dbReference type="ARBA" id="ARBA00019816"/>
    </source>
</evidence>
<dbReference type="EC" id="7.1.1.8" evidence="5 20"/>
<evidence type="ECO:0000256" key="12">
    <source>
        <dbReference type="ARBA" id="ARBA00022967"/>
    </source>
</evidence>
<dbReference type="GO" id="GO:0016491">
    <property type="term" value="F:oxidoreductase activity"/>
    <property type="evidence" value="ECO:0007669"/>
    <property type="project" value="UniProtKB-KW"/>
</dbReference>
<evidence type="ECO:0000256" key="10">
    <source>
        <dbReference type="ARBA" id="ARBA00022714"/>
    </source>
</evidence>
<comment type="miscellaneous">
    <text evidence="20">The Rieske protein is a high potential 2Fe-2S protein.</text>
</comment>
<keyword evidence="18" id="KW-1015">Disulfide bond</keyword>
<dbReference type="KEGG" id="ots:OTBS_1396"/>
<gene>
    <name evidence="23" type="primary">petA</name>
    <name evidence="23" type="ordered locus">OTBS_1396</name>
</gene>
<dbReference type="NCBIfam" id="TIGR01416">
    <property type="entry name" value="Rieske_proteo"/>
    <property type="match status" value="1"/>
</dbReference>
<evidence type="ECO:0000256" key="8">
    <source>
        <dbReference type="ARBA" id="ARBA00022475"/>
    </source>
</evidence>
<keyword evidence="17" id="KW-0472">Membrane</keyword>
<evidence type="ECO:0000256" key="1">
    <source>
        <dbReference type="ARBA" id="ARBA00002444"/>
    </source>
</evidence>
<dbReference type="FunFam" id="2.102.10.10:FF:000001">
    <property type="entry name" value="Cytochrome b-c1 complex subunit Rieske, mitochondrial"/>
    <property type="match status" value="1"/>
</dbReference>
<keyword evidence="12" id="KW-1278">Translocase</keyword>
<evidence type="ECO:0000256" key="14">
    <source>
        <dbReference type="ARBA" id="ARBA00022989"/>
    </source>
</evidence>
<dbReference type="Gene3D" id="2.102.10.10">
    <property type="entry name" value="Rieske [2Fe-2S] iron-sulphur domain"/>
    <property type="match status" value="1"/>
</dbReference>
<comment type="similarity">
    <text evidence="3">Belongs to the Rieske iron-sulfur protein family.</text>
</comment>
<dbReference type="InterPro" id="IPR036922">
    <property type="entry name" value="Rieske_2Fe-2S_sf"/>
</dbReference>
<dbReference type="HOGENOM" id="CLU_055690_0_2_5"/>
<feature type="domain" description="Rieske" evidence="22">
    <location>
        <begin position="141"/>
        <end position="228"/>
    </location>
</feature>
<comment type="function">
    <text evidence="1">Component of the ubiquinol-cytochrome c reductase complex (complex III or cytochrome b-c1 complex), which is a respiratory chain that generates an electrochemical potential coupled to ATP synthesis.</text>
</comment>
<proteinExistence type="inferred from homology"/>
<dbReference type="InterPro" id="IPR017941">
    <property type="entry name" value="Rieske_2Fe-2S"/>
</dbReference>
<keyword evidence="7 20" id="KW-0813">Transport</keyword>
<evidence type="ECO:0000256" key="18">
    <source>
        <dbReference type="ARBA" id="ARBA00023157"/>
    </source>
</evidence>
<dbReference type="GO" id="GO:0051537">
    <property type="term" value="F:2 iron, 2 sulfur cluster binding"/>
    <property type="evidence" value="ECO:0007669"/>
    <property type="project" value="UniProtKB-KW"/>
</dbReference>
<accession>A5CED6</accession>
<dbReference type="GO" id="GO:0005886">
    <property type="term" value="C:plasma membrane"/>
    <property type="evidence" value="ECO:0007669"/>
    <property type="project" value="UniProtKB-SubCell"/>
</dbReference>
<keyword evidence="9" id="KW-0812">Transmembrane</keyword>
<evidence type="ECO:0000256" key="15">
    <source>
        <dbReference type="ARBA" id="ARBA00023004"/>
    </source>
</evidence>
<dbReference type="SUPFAM" id="SSF50022">
    <property type="entry name" value="ISP domain"/>
    <property type="match status" value="1"/>
</dbReference>
<evidence type="ECO:0000256" key="11">
    <source>
        <dbReference type="ARBA" id="ARBA00022723"/>
    </source>
</evidence>
<keyword evidence="23" id="KW-0560">Oxidoreductase</keyword>
<dbReference type="CDD" id="cd03470">
    <property type="entry name" value="Rieske_cytochrome_bc1"/>
    <property type="match status" value="1"/>
</dbReference>
<evidence type="ECO:0000256" key="3">
    <source>
        <dbReference type="ARBA" id="ARBA00010651"/>
    </source>
</evidence>
<dbReference type="PROSITE" id="PS51296">
    <property type="entry name" value="RIESKE"/>
    <property type="match status" value="1"/>
</dbReference>